<dbReference type="AlphaFoldDB" id="A0A5N4B4F9"/>
<dbReference type="Proteomes" id="UP000327044">
    <property type="component" value="Unassembled WGS sequence"/>
</dbReference>
<dbReference type="Pfam" id="PF14291">
    <property type="entry name" value="DUF4371"/>
    <property type="match status" value="1"/>
</dbReference>
<dbReference type="SUPFAM" id="SSF53098">
    <property type="entry name" value="Ribonuclease H-like"/>
    <property type="match status" value="1"/>
</dbReference>
<proteinExistence type="predicted"/>
<dbReference type="PANTHER" id="PTHR45749">
    <property type="match status" value="1"/>
</dbReference>
<feature type="compositionally biased region" description="Polar residues" evidence="1">
    <location>
        <begin position="37"/>
        <end position="51"/>
    </location>
</feature>
<name>A0A5N4B4F9_PHOPY</name>
<feature type="region of interest" description="Disordered" evidence="1">
    <location>
        <begin position="1"/>
        <end position="21"/>
    </location>
</feature>
<evidence type="ECO:0000259" key="2">
    <source>
        <dbReference type="Pfam" id="PF05699"/>
    </source>
</evidence>
<reference evidence="4 5" key="1">
    <citation type="journal article" date="2018" name="Elife">
        <title>Firefly genomes illuminate parallel origins of bioluminescence in beetles.</title>
        <authorList>
            <person name="Fallon T.R."/>
            <person name="Lower S.E."/>
            <person name="Chang C.H."/>
            <person name="Bessho-Uehara M."/>
            <person name="Martin G.J."/>
            <person name="Bewick A.J."/>
            <person name="Behringer M."/>
            <person name="Debat H.J."/>
            <person name="Wong I."/>
            <person name="Day J.C."/>
            <person name="Suvorov A."/>
            <person name="Silva C.J."/>
            <person name="Stanger-Hall K.F."/>
            <person name="Hall D.W."/>
            <person name="Schmitz R.J."/>
            <person name="Nelson D.R."/>
            <person name="Lewis S.M."/>
            <person name="Shigenobu S."/>
            <person name="Bybee S.M."/>
            <person name="Larracuente A.M."/>
            <person name="Oba Y."/>
            <person name="Weng J.K."/>
        </authorList>
    </citation>
    <scope>NUCLEOTIDE SEQUENCE [LARGE SCALE GENOMIC DNA]</scope>
    <source>
        <strain evidence="4">1611_PpyrPB1</strain>
        <tissue evidence="4">Whole body</tissue>
    </source>
</reference>
<keyword evidence="5" id="KW-1185">Reference proteome</keyword>
<evidence type="ECO:0000256" key="1">
    <source>
        <dbReference type="SAM" id="MobiDB-lite"/>
    </source>
</evidence>
<evidence type="ECO:0000313" key="4">
    <source>
        <dbReference type="EMBL" id="KAB0804501.1"/>
    </source>
</evidence>
<dbReference type="InterPro" id="IPR008906">
    <property type="entry name" value="HATC_C_dom"/>
</dbReference>
<gene>
    <name evidence="4" type="ORF">PPYR_01471</name>
</gene>
<feature type="compositionally biased region" description="Polar residues" evidence="1">
    <location>
        <begin position="58"/>
        <end position="69"/>
    </location>
</feature>
<accession>A0A5N4B4F9</accession>
<dbReference type="InParanoid" id="A0A5N4B4F9"/>
<dbReference type="InterPro" id="IPR012337">
    <property type="entry name" value="RNaseH-like_sf"/>
</dbReference>
<dbReference type="GO" id="GO:0046983">
    <property type="term" value="F:protein dimerization activity"/>
    <property type="evidence" value="ECO:0007669"/>
    <property type="project" value="InterPro"/>
</dbReference>
<evidence type="ECO:0000313" key="5">
    <source>
        <dbReference type="Proteomes" id="UP000327044"/>
    </source>
</evidence>
<dbReference type="EMBL" id="VVIM01000001">
    <property type="protein sequence ID" value="KAB0804501.1"/>
    <property type="molecule type" value="Genomic_DNA"/>
</dbReference>
<feature type="region of interest" description="Disordered" evidence="1">
    <location>
        <begin position="37"/>
        <end position="79"/>
    </location>
</feature>
<dbReference type="InterPro" id="IPR025398">
    <property type="entry name" value="DUF4371"/>
</dbReference>
<evidence type="ECO:0000259" key="3">
    <source>
        <dbReference type="Pfam" id="PF14291"/>
    </source>
</evidence>
<sequence>MKRSYESGSAKRKKQKERIVEQEALRNSMASFLSNSSAMTRNLDPPSSTSICIPVPQRQRQSTSECGNRNTKDEDDDDIIANTLHQETSNSRHHEDTGDTDTGIIVNDLKLDDTSLQLGDIAKWPTDISEKLIGEILDSVPKNFGKIENLKSSYVDKEKVYTRTFQESNFYTIKSNGIKEKREWLIFSDTSKSVYCFVCKLFSRSRVSSKMIVGCNDWKNICRILTDHERSQEHVKSMCCYNKRRLSSGRIDAELCKQLKSEENYWREVLKRVVATVKLLGSLGLAFRGTNDTVGSQNKGNFLTCLEYLSQFDNFLKSHLEKYGNCGKGSVNYLSHSICDEFINLMAKKTLDVILDDIRNAMYFSLSVDSTPDISHVDQLVLIIRYLNQHGEIKERFLGFIPIEAHNAEHLENVILGAFKEFSLDITKCRGQSYDNAANMSGVYSGLQSRIKKHSPTAFYVPCTSHSLNLVGNNAAESCFDAVNFFSFCQNLFTFFSASTRRWNVLKNILPKDGVTLKKVCDTRWSARADAILALKKGYKEIQQALMKMYQSEDEKPVARTEIKGLIKHFEKYETALLTTLWYKILVRLNYTSKALQDPKINLLNGENLLKSLKQFIIDVRDNFIQIEDEAKVLTDSCVFNDERVRQKTRKLQSDETSTNEVFLRGRKKFITQTVYVICDNIISELDRRSQVYTDILKNFKIFFDTNLTDIEVNLSISKIKEVYKDDINVDYFQEEMLHFLNYAKEENITDPFAMYKHINDGLRSTFPNVETILKIFLTLPVSNASGERAFSVLKRIKNYLRNSLLQDKTTNLSMLFIESDVVSSIPFDDIIDIFSKQKTRKKNF</sequence>
<comment type="caution">
    <text evidence="4">The sequence shown here is derived from an EMBL/GenBank/DDBJ whole genome shotgun (WGS) entry which is preliminary data.</text>
</comment>
<feature type="domain" description="DUF4371" evidence="3">
    <location>
        <begin position="250"/>
        <end position="446"/>
    </location>
</feature>
<organism evidence="4 5">
    <name type="scientific">Photinus pyralis</name>
    <name type="common">Common eastern firefly</name>
    <name type="synonym">Lampyris pyralis</name>
    <dbReference type="NCBI Taxonomy" id="7054"/>
    <lineage>
        <taxon>Eukaryota</taxon>
        <taxon>Metazoa</taxon>
        <taxon>Ecdysozoa</taxon>
        <taxon>Arthropoda</taxon>
        <taxon>Hexapoda</taxon>
        <taxon>Insecta</taxon>
        <taxon>Pterygota</taxon>
        <taxon>Neoptera</taxon>
        <taxon>Endopterygota</taxon>
        <taxon>Coleoptera</taxon>
        <taxon>Polyphaga</taxon>
        <taxon>Elateriformia</taxon>
        <taxon>Elateroidea</taxon>
        <taxon>Lampyridae</taxon>
        <taxon>Lampyrinae</taxon>
        <taxon>Photinus</taxon>
    </lineage>
</organism>
<dbReference type="PANTHER" id="PTHR45749:SF23">
    <property type="entry name" value="ZINC FINGER MYM-TYPE PROTEIN 1-LIKE"/>
    <property type="match status" value="1"/>
</dbReference>
<evidence type="ECO:0008006" key="6">
    <source>
        <dbReference type="Google" id="ProtNLM"/>
    </source>
</evidence>
<dbReference type="Pfam" id="PF05699">
    <property type="entry name" value="Dimer_Tnp_hAT"/>
    <property type="match status" value="1"/>
</dbReference>
<feature type="domain" description="HAT C-terminal dimerisation" evidence="2">
    <location>
        <begin position="763"/>
        <end position="821"/>
    </location>
</feature>
<dbReference type="OrthoDB" id="6611207at2759"/>
<protein>
    <recommendedName>
        <fullName evidence="6">TTF-type domain-containing protein</fullName>
    </recommendedName>
</protein>